<dbReference type="HAMAP" id="MF_00484">
    <property type="entry name" value="Glycogen_synth"/>
    <property type="match status" value="1"/>
</dbReference>
<dbReference type="InterPro" id="IPR011835">
    <property type="entry name" value="GS/SS"/>
</dbReference>
<evidence type="ECO:0000256" key="5">
    <source>
        <dbReference type="ARBA" id="ARBA00022679"/>
    </source>
</evidence>
<dbReference type="Proteomes" id="UP000319836">
    <property type="component" value="Unassembled WGS sequence"/>
</dbReference>
<dbReference type="CDD" id="cd03791">
    <property type="entry name" value="GT5_Glycogen_synthase_DULL1-like"/>
    <property type="match status" value="1"/>
</dbReference>
<evidence type="ECO:0000313" key="10">
    <source>
        <dbReference type="EMBL" id="TMQ69840.1"/>
    </source>
</evidence>
<name>A0A538U1R5_UNCEI</name>
<evidence type="ECO:0000256" key="7">
    <source>
        <dbReference type="HAMAP-Rule" id="MF_00484"/>
    </source>
</evidence>
<comment type="catalytic activity">
    <reaction evidence="1 7">
        <text>[(1-&gt;4)-alpha-D-glucosyl](n) + ADP-alpha-D-glucose = [(1-&gt;4)-alpha-D-glucosyl](n+1) + ADP + H(+)</text>
        <dbReference type="Rhea" id="RHEA:18189"/>
        <dbReference type="Rhea" id="RHEA-COMP:9584"/>
        <dbReference type="Rhea" id="RHEA-COMP:9587"/>
        <dbReference type="ChEBI" id="CHEBI:15378"/>
        <dbReference type="ChEBI" id="CHEBI:15444"/>
        <dbReference type="ChEBI" id="CHEBI:57498"/>
        <dbReference type="ChEBI" id="CHEBI:456216"/>
        <dbReference type="EC" id="2.4.1.21"/>
    </reaction>
</comment>
<feature type="binding site" evidence="7">
    <location>
        <position position="19"/>
    </location>
    <ligand>
        <name>ADP-alpha-D-glucose</name>
        <dbReference type="ChEBI" id="CHEBI:57498"/>
    </ligand>
</feature>
<dbReference type="InterPro" id="IPR001296">
    <property type="entry name" value="Glyco_trans_1"/>
</dbReference>
<dbReference type="InterPro" id="IPR013534">
    <property type="entry name" value="Starch_synth_cat_dom"/>
</dbReference>
<dbReference type="EMBL" id="VBPA01000260">
    <property type="protein sequence ID" value="TMQ69840.1"/>
    <property type="molecule type" value="Genomic_DNA"/>
</dbReference>
<dbReference type="PANTHER" id="PTHR45825">
    <property type="entry name" value="GRANULE-BOUND STARCH SYNTHASE 1, CHLOROPLASTIC/AMYLOPLASTIC"/>
    <property type="match status" value="1"/>
</dbReference>
<keyword evidence="6 7" id="KW-0320">Glycogen biosynthesis</keyword>
<dbReference type="UniPathway" id="UPA00164"/>
<dbReference type="EC" id="2.4.1.21" evidence="7"/>
<comment type="caution">
    <text evidence="10">The sequence shown here is derived from an EMBL/GenBank/DDBJ whole genome shotgun (WGS) entry which is preliminary data.</text>
</comment>
<evidence type="ECO:0000256" key="1">
    <source>
        <dbReference type="ARBA" id="ARBA00001478"/>
    </source>
</evidence>
<dbReference type="NCBIfam" id="TIGR02095">
    <property type="entry name" value="glgA"/>
    <property type="match status" value="1"/>
</dbReference>
<dbReference type="PANTHER" id="PTHR45825:SF11">
    <property type="entry name" value="ALPHA AMYLASE DOMAIN-CONTAINING PROTEIN"/>
    <property type="match status" value="1"/>
</dbReference>
<accession>A0A538U1R5</accession>
<sequence>MGSPLSIAHLASELTPIVKVGGLGDVVGALAAEQAERGHAVTVAIPAYAGARIDAGWARETLGTERVPWGMGHEPAAFRLLTKIAAGESGRGMRVLLVDHVGERRFFDRAGVYADPRSGEGYPDNGERFLFFARAALQGLARLGRWDVIHAHDHQAAWAPCFVRTHEAARPAFQEAATVFTIHNLGYQGIHDAFVLGLAGFGRELFYPASPFEFWGRVNDMKVGLVFADMISTVSPRYAQEIQSSGEYGFGLEGVLARRNADLRGILNGIDVERWDPAHDPLIPHPFDRDHLEGKAQDRAALSERCGFPRESDWPLVGMVTRLVDQKGLDLIEAAERDLLRLEARFVVLGSGQARYQELCRRIAAIAPGRFHYQGGFDEPLAHQIEAGADLFLMPSRYEPCGLNQMYSMRYGTVPVVRATGGLADTVEDFDPLTRQGHGFVFQRHEALEMTNAIRRALTIHRQPHLWERVRANGMAVDHSWSRSADGYDRLYAEALERVRAGGAHTLASVRAER</sequence>
<dbReference type="GO" id="GO:0005978">
    <property type="term" value="P:glycogen biosynthetic process"/>
    <property type="evidence" value="ECO:0007669"/>
    <property type="project" value="UniProtKB-UniRule"/>
</dbReference>
<evidence type="ECO:0000256" key="2">
    <source>
        <dbReference type="ARBA" id="ARBA00002764"/>
    </source>
</evidence>
<dbReference type="Pfam" id="PF00534">
    <property type="entry name" value="Glycos_transf_1"/>
    <property type="match status" value="1"/>
</dbReference>
<protein>
    <recommendedName>
        <fullName evidence="7">Glycogen synthase</fullName>
        <ecNumber evidence="7">2.4.1.21</ecNumber>
    </recommendedName>
    <alternativeName>
        <fullName evidence="7">Starch [bacterial glycogen] synthase</fullName>
    </alternativeName>
</protein>
<keyword evidence="4 7" id="KW-0328">Glycosyltransferase</keyword>
<evidence type="ECO:0000256" key="4">
    <source>
        <dbReference type="ARBA" id="ARBA00022676"/>
    </source>
</evidence>
<feature type="domain" description="Glycosyl transferase family 1" evidence="8">
    <location>
        <begin position="313"/>
        <end position="461"/>
    </location>
</feature>
<reference evidence="10 11" key="1">
    <citation type="journal article" date="2019" name="Nat. Microbiol.">
        <title>Mediterranean grassland soil C-N compound turnover is dependent on rainfall and depth, and is mediated by genomically divergent microorganisms.</title>
        <authorList>
            <person name="Diamond S."/>
            <person name="Andeer P.F."/>
            <person name="Li Z."/>
            <person name="Crits-Christoph A."/>
            <person name="Burstein D."/>
            <person name="Anantharaman K."/>
            <person name="Lane K.R."/>
            <person name="Thomas B.C."/>
            <person name="Pan C."/>
            <person name="Northen T.R."/>
            <person name="Banfield J.F."/>
        </authorList>
    </citation>
    <scope>NUCLEOTIDE SEQUENCE [LARGE SCALE GENOMIC DNA]</scope>
    <source>
        <strain evidence="10">WS_10</strain>
    </source>
</reference>
<proteinExistence type="inferred from homology"/>
<comment type="similarity">
    <text evidence="3 7">Belongs to the glycosyltransferase 1 family. Bacterial/plant glycogen synthase subfamily.</text>
</comment>
<feature type="domain" description="Starch synthase catalytic" evidence="9">
    <location>
        <begin position="7"/>
        <end position="257"/>
    </location>
</feature>
<organism evidence="10 11">
    <name type="scientific">Eiseniibacteriota bacterium</name>
    <dbReference type="NCBI Taxonomy" id="2212470"/>
    <lineage>
        <taxon>Bacteria</taxon>
        <taxon>Candidatus Eiseniibacteriota</taxon>
    </lineage>
</organism>
<dbReference type="Gene3D" id="3.40.50.2000">
    <property type="entry name" value="Glycogen Phosphorylase B"/>
    <property type="match status" value="2"/>
</dbReference>
<comment type="pathway">
    <text evidence="7">Glycan biosynthesis; glycogen biosynthesis.</text>
</comment>
<dbReference type="Pfam" id="PF08323">
    <property type="entry name" value="Glyco_transf_5"/>
    <property type="match status" value="1"/>
</dbReference>
<evidence type="ECO:0000256" key="6">
    <source>
        <dbReference type="ARBA" id="ARBA00023056"/>
    </source>
</evidence>
<gene>
    <name evidence="7" type="primary">glgA</name>
    <name evidence="10" type="ORF">E6K80_10375</name>
</gene>
<dbReference type="GO" id="GO:0004373">
    <property type="term" value="F:alpha-1,4-glucan glucosyltransferase (UDP-glucose donor) activity"/>
    <property type="evidence" value="ECO:0007669"/>
    <property type="project" value="InterPro"/>
</dbReference>
<dbReference type="SUPFAM" id="SSF53756">
    <property type="entry name" value="UDP-Glycosyltransferase/glycogen phosphorylase"/>
    <property type="match status" value="1"/>
</dbReference>
<dbReference type="GO" id="GO:0009011">
    <property type="term" value="F:alpha-1,4-glucan glucosyltransferase (ADP-glucose donor) activity"/>
    <property type="evidence" value="ECO:0007669"/>
    <property type="project" value="UniProtKB-UniRule"/>
</dbReference>
<dbReference type="AlphaFoldDB" id="A0A538U1R5"/>
<evidence type="ECO:0000256" key="3">
    <source>
        <dbReference type="ARBA" id="ARBA00010281"/>
    </source>
</evidence>
<comment type="function">
    <text evidence="2 7">Synthesizes alpha-1,4-glucan chains using ADP-glucose.</text>
</comment>
<evidence type="ECO:0000259" key="8">
    <source>
        <dbReference type="Pfam" id="PF00534"/>
    </source>
</evidence>
<evidence type="ECO:0000259" key="9">
    <source>
        <dbReference type="Pfam" id="PF08323"/>
    </source>
</evidence>
<evidence type="ECO:0000313" key="11">
    <source>
        <dbReference type="Proteomes" id="UP000319836"/>
    </source>
</evidence>
<keyword evidence="5 7" id="KW-0808">Transferase</keyword>